<dbReference type="OrthoDB" id="3623102at2"/>
<evidence type="ECO:0000256" key="2">
    <source>
        <dbReference type="ARBA" id="ARBA00023125"/>
    </source>
</evidence>
<evidence type="ECO:0000256" key="1">
    <source>
        <dbReference type="ARBA" id="ARBA00023015"/>
    </source>
</evidence>
<dbReference type="PROSITE" id="PS50995">
    <property type="entry name" value="HTH_MARR_2"/>
    <property type="match status" value="1"/>
</dbReference>
<dbReference type="InterPro" id="IPR039422">
    <property type="entry name" value="MarR/SlyA-like"/>
</dbReference>
<keyword evidence="1" id="KW-0805">Transcription regulation</keyword>
<dbReference type="PRINTS" id="PR00598">
    <property type="entry name" value="HTHMARR"/>
</dbReference>
<keyword evidence="2" id="KW-0238">DNA-binding</keyword>
<dbReference type="RefSeq" id="WP_130473606.1">
    <property type="nucleotide sequence ID" value="NZ_SFCC01000001.1"/>
</dbReference>
<dbReference type="PROSITE" id="PS01117">
    <property type="entry name" value="HTH_MARR_1"/>
    <property type="match status" value="1"/>
</dbReference>
<dbReference type="AlphaFoldDB" id="A0A4Q7JEX7"/>
<keyword evidence="3" id="KW-0804">Transcription</keyword>
<evidence type="ECO:0000313" key="6">
    <source>
        <dbReference type="Proteomes" id="UP000292003"/>
    </source>
</evidence>
<dbReference type="EMBL" id="SFCC01000001">
    <property type="protein sequence ID" value="RZQ66037.1"/>
    <property type="molecule type" value="Genomic_DNA"/>
</dbReference>
<dbReference type="GO" id="GO:0006950">
    <property type="term" value="P:response to stress"/>
    <property type="evidence" value="ECO:0007669"/>
    <property type="project" value="TreeGrafter"/>
</dbReference>
<name>A0A4Q7JEX7_9PSEU</name>
<evidence type="ECO:0000256" key="3">
    <source>
        <dbReference type="ARBA" id="ARBA00023163"/>
    </source>
</evidence>
<evidence type="ECO:0000313" key="5">
    <source>
        <dbReference type="EMBL" id="RZQ66037.1"/>
    </source>
</evidence>
<dbReference type="PANTHER" id="PTHR33164:SF43">
    <property type="entry name" value="HTH-TYPE TRANSCRIPTIONAL REPRESSOR YETL"/>
    <property type="match status" value="1"/>
</dbReference>
<dbReference type="InterPro" id="IPR000835">
    <property type="entry name" value="HTH_MarR-typ"/>
</dbReference>
<dbReference type="SMART" id="SM00347">
    <property type="entry name" value="HTH_MARR"/>
    <property type="match status" value="1"/>
</dbReference>
<evidence type="ECO:0000259" key="4">
    <source>
        <dbReference type="PROSITE" id="PS50995"/>
    </source>
</evidence>
<dbReference type="InterPro" id="IPR036390">
    <property type="entry name" value="WH_DNA-bd_sf"/>
</dbReference>
<reference evidence="5 6" key="1">
    <citation type="submission" date="2019-02" db="EMBL/GenBank/DDBJ databases">
        <title>Draft genome sequence of Amycolatopsis sp. 8-3EHSu isolated from roots of Suaeda maritima.</title>
        <authorList>
            <person name="Duangmal K."/>
            <person name="Chantavorakit T."/>
        </authorList>
    </citation>
    <scope>NUCLEOTIDE SEQUENCE [LARGE SCALE GENOMIC DNA]</scope>
    <source>
        <strain evidence="5 6">8-3EHSu</strain>
    </source>
</reference>
<comment type="caution">
    <text evidence="5">The sequence shown here is derived from an EMBL/GenBank/DDBJ whole genome shotgun (WGS) entry which is preliminary data.</text>
</comment>
<sequence length="144" mass="15803">MSQAPSARDIVALLFATSHQLCLRSDRLLGATLGLSEGRARLLVAVSEFEPARMGLLARQLGVTARSVTGMVDALERDGLLVRDPDPEDRRATLLRLTSHGRALIDRLLDAQHRSADEMLGALSSQDKHELFRLLTEVHKRADG</sequence>
<organism evidence="5 6">
    <name type="scientific">Amycolatopsis suaedae</name>
    <dbReference type="NCBI Taxonomy" id="2510978"/>
    <lineage>
        <taxon>Bacteria</taxon>
        <taxon>Bacillati</taxon>
        <taxon>Actinomycetota</taxon>
        <taxon>Actinomycetes</taxon>
        <taxon>Pseudonocardiales</taxon>
        <taxon>Pseudonocardiaceae</taxon>
        <taxon>Amycolatopsis</taxon>
    </lineage>
</organism>
<protein>
    <submittedName>
        <fullName evidence="5">MarR family transcriptional regulator</fullName>
    </submittedName>
</protein>
<gene>
    <name evidence="5" type="ORF">EWH70_02955</name>
</gene>
<proteinExistence type="predicted"/>
<dbReference type="Proteomes" id="UP000292003">
    <property type="component" value="Unassembled WGS sequence"/>
</dbReference>
<dbReference type="SUPFAM" id="SSF46785">
    <property type="entry name" value="Winged helix' DNA-binding domain"/>
    <property type="match status" value="1"/>
</dbReference>
<dbReference type="GO" id="GO:0003677">
    <property type="term" value="F:DNA binding"/>
    <property type="evidence" value="ECO:0007669"/>
    <property type="project" value="UniProtKB-KW"/>
</dbReference>
<accession>A0A4Q7JEX7</accession>
<dbReference type="Pfam" id="PF01047">
    <property type="entry name" value="MarR"/>
    <property type="match status" value="1"/>
</dbReference>
<keyword evidence="6" id="KW-1185">Reference proteome</keyword>
<dbReference type="Gene3D" id="1.10.10.10">
    <property type="entry name" value="Winged helix-like DNA-binding domain superfamily/Winged helix DNA-binding domain"/>
    <property type="match status" value="1"/>
</dbReference>
<dbReference type="GO" id="GO:0003700">
    <property type="term" value="F:DNA-binding transcription factor activity"/>
    <property type="evidence" value="ECO:0007669"/>
    <property type="project" value="InterPro"/>
</dbReference>
<dbReference type="InterPro" id="IPR023187">
    <property type="entry name" value="Tscrpt_reg_MarR-type_CS"/>
</dbReference>
<feature type="domain" description="HTH marR-type" evidence="4">
    <location>
        <begin position="7"/>
        <end position="140"/>
    </location>
</feature>
<dbReference type="InterPro" id="IPR036388">
    <property type="entry name" value="WH-like_DNA-bd_sf"/>
</dbReference>
<dbReference type="PANTHER" id="PTHR33164">
    <property type="entry name" value="TRANSCRIPTIONAL REGULATOR, MARR FAMILY"/>
    <property type="match status" value="1"/>
</dbReference>